<name>A0A2V2W4D0_TRYCR</name>
<dbReference type="PIRSF" id="PIRSF017302">
    <property type="entry name" value="Gltscr2"/>
    <property type="match status" value="1"/>
</dbReference>
<dbReference type="VEuPathDB" id="TriTrypDB:BCY84_13962"/>
<comment type="caution">
    <text evidence="8">The sequence shown here is derived from an EMBL/GenBank/DDBJ whole genome shotgun (WGS) entry which is preliminary data.</text>
</comment>
<dbReference type="VEuPathDB" id="TriTrypDB:TcCLB.510657.90"/>
<keyword evidence="6" id="KW-0539">Nucleus</keyword>
<dbReference type="VEuPathDB" id="TriTrypDB:TCDM_03343"/>
<dbReference type="VEuPathDB" id="TriTrypDB:TcYC6_0068540"/>
<comment type="subcellular location">
    <subcellularLocation>
        <location evidence="1">Nucleus</location>
        <location evidence="1">Nucleolus</location>
    </subcellularLocation>
    <subcellularLocation>
        <location evidence="2">Nucleus</location>
        <location evidence="2">Nucleoplasm</location>
    </subcellularLocation>
</comment>
<dbReference type="Pfam" id="PF07767">
    <property type="entry name" value="Nop53"/>
    <property type="match status" value="1"/>
</dbReference>
<feature type="region of interest" description="Disordered" evidence="7">
    <location>
        <begin position="50"/>
        <end position="72"/>
    </location>
</feature>
<comment type="similarity">
    <text evidence="3">Belongs to the NOP53 family.</text>
</comment>
<dbReference type="PANTHER" id="PTHR14211:SF7">
    <property type="entry name" value="RIBOSOME BIOGENESIS PROTEIN NOP53"/>
    <property type="match status" value="1"/>
</dbReference>
<organism evidence="8 9">
    <name type="scientific">Trypanosoma cruzi</name>
    <dbReference type="NCBI Taxonomy" id="5693"/>
    <lineage>
        <taxon>Eukaryota</taxon>
        <taxon>Discoba</taxon>
        <taxon>Euglenozoa</taxon>
        <taxon>Kinetoplastea</taxon>
        <taxon>Metakinetoplastina</taxon>
        <taxon>Trypanosomatida</taxon>
        <taxon>Trypanosomatidae</taxon>
        <taxon>Trypanosoma</taxon>
        <taxon>Schizotrypanum</taxon>
    </lineage>
</organism>
<dbReference type="GO" id="GO:0000027">
    <property type="term" value="P:ribosomal large subunit assembly"/>
    <property type="evidence" value="ECO:0007669"/>
    <property type="project" value="TreeGrafter"/>
</dbReference>
<dbReference type="VEuPathDB" id="TriTrypDB:ECC02_001274"/>
<dbReference type="Proteomes" id="UP000246121">
    <property type="component" value="Unassembled WGS sequence"/>
</dbReference>
<evidence type="ECO:0000256" key="2">
    <source>
        <dbReference type="ARBA" id="ARBA00004642"/>
    </source>
</evidence>
<dbReference type="VEuPathDB" id="TriTrypDB:C3747_71g26"/>
<evidence type="ECO:0000256" key="4">
    <source>
        <dbReference type="ARBA" id="ARBA00018339"/>
    </source>
</evidence>
<feature type="compositionally biased region" description="Basic residues" evidence="7">
    <location>
        <begin position="142"/>
        <end position="155"/>
    </location>
</feature>
<proteinExistence type="inferred from homology"/>
<dbReference type="EMBL" id="PRFA01000002">
    <property type="protein sequence ID" value="PWV02369.1"/>
    <property type="molecule type" value="Genomic_DNA"/>
</dbReference>
<sequence>MGKLRDLWHGDSERAVNAPRPVRVAPGWDVQPEVLPTKPLAPRRRKYVHVRPNNRDAVALPHPGQSYNPLHDDHQDALRVAVRKLERKKTADEKFVAMMTNGRDVPITGNFSADKTWEEKVQERPQKTQKKEKSTEKEECKKKKKKKDKKKKAKKTSVQAARRALPHRRHPKREIALKEADALDDIIVEHQQREKRREAARERCRAARREKMQVKSFGRYHHTPLALDVAPTDKLVGSLRHLNGGYIHPLTERMKSLEERNLVPARMRHTYNKRKVLKPKGEVRVKRETFGVMPETTF</sequence>
<evidence type="ECO:0000313" key="8">
    <source>
        <dbReference type="EMBL" id="PWV02369.1"/>
    </source>
</evidence>
<evidence type="ECO:0000256" key="3">
    <source>
        <dbReference type="ARBA" id="ARBA00008838"/>
    </source>
</evidence>
<dbReference type="GO" id="GO:0005730">
    <property type="term" value="C:nucleolus"/>
    <property type="evidence" value="ECO:0007669"/>
    <property type="project" value="UniProtKB-SubCell"/>
</dbReference>
<dbReference type="VEuPathDB" id="TriTrypDB:TcCLB.510747.140"/>
<dbReference type="InterPro" id="IPR011687">
    <property type="entry name" value="Nop53/GLTSCR2"/>
</dbReference>
<dbReference type="AlphaFoldDB" id="A0A2V2W4D0"/>
<dbReference type="VEuPathDB" id="TriTrypDB:TcG_02020"/>
<evidence type="ECO:0000313" key="9">
    <source>
        <dbReference type="Proteomes" id="UP000246121"/>
    </source>
</evidence>
<protein>
    <recommendedName>
        <fullName evidence="4">Ribosome biogenesis protein NOP53</fullName>
    </recommendedName>
</protein>
<dbReference type="VEuPathDB" id="TriTrypDB:TcBrA4_0062940"/>
<evidence type="ECO:0000256" key="7">
    <source>
        <dbReference type="SAM" id="MobiDB-lite"/>
    </source>
</evidence>
<dbReference type="VEuPathDB" id="TriTrypDB:C4B63_2g90"/>
<reference evidence="8 9" key="1">
    <citation type="journal article" date="2018" name="Microb. Genom.">
        <title>Expanding an expanded genome: long-read sequencing of Trypanosoma cruzi.</title>
        <authorList>
            <person name="Berna L."/>
            <person name="Rodriguez M."/>
            <person name="Chiribao M.L."/>
            <person name="Parodi-Talice A."/>
            <person name="Pita S."/>
            <person name="Rijo G."/>
            <person name="Alvarez-Valin F."/>
            <person name="Robello C."/>
        </authorList>
    </citation>
    <scope>NUCLEOTIDE SEQUENCE [LARGE SCALE GENOMIC DNA]</scope>
    <source>
        <strain evidence="8 9">Dm28c</strain>
    </source>
</reference>
<feature type="region of interest" description="Disordered" evidence="7">
    <location>
        <begin position="104"/>
        <end position="173"/>
    </location>
</feature>
<dbReference type="VEuPathDB" id="TriTrypDB:TcCL_NonESM00296"/>
<dbReference type="OrthoDB" id="5072at2759"/>
<accession>A0A2V2W4D0</accession>
<feature type="compositionally biased region" description="Basic and acidic residues" evidence="7">
    <location>
        <begin position="115"/>
        <end position="141"/>
    </location>
</feature>
<dbReference type="GO" id="GO:0005654">
    <property type="term" value="C:nucleoplasm"/>
    <property type="evidence" value="ECO:0007669"/>
    <property type="project" value="UniProtKB-SubCell"/>
</dbReference>
<evidence type="ECO:0000256" key="1">
    <source>
        <dbReference type="ARBA" id="ARBA00004604"/>
    </source>
</evidence>
<dbReference type="GO" id="GO:0006364">
    <property type="term" value="P:rRNA processing"/>
    <property type="evidence" value="ECO:0007669"/>
    <property type="project" value="TreeGrafter"/>
</dbReference>
<dbReference type="PANTHER" id="PTHR14211">
    <property type="entry name" value="GLIOMA SUPPRESSOR CANDIDATE REGION GENE 2"/>
    <property type="match status" value="1"/>
</dbReference>
<evidence type="ECO:0000256" key="5">
    <source>
        <dbReference type="ARBA" id="ARBA00022517"/>
    </source>
</evidence>
<dbReference type="VEuPathDB" id="TriTrypDB:TCSYLVIO_001389"/>
<gene>
    <name evidence="8" type="ORF">C4B63_2g90</name>
</gene>
<evidence type="ECO:0000256" key="6">
    <source>
        <dbReference type="ARBA" id="ARBA00023242"/>
    </source>
</evidence>
<dbReference type="GO" id="GO:0008097">
    <property type="term" value="F:5S rRNA binding"/>
    <property type="evidence" value="ECO:0007669"/>
    <property type="project" value="TreeGrafter"/>
</dbReference>
<keyword evidence="5" id="KW-0690">Ribosome biogenesis</keyword>
<dbReference type="VEuPathDB" id="TriTrypDB:Tc_MARK_4521"/>